<dbReference type="PANTHER" id="PTHR45862">
    <property type="entry name" value="PROTEIN SGT1 HOMOLOG"/>
    <property type="match status" value="1"/>
</dbReference>
<accession>A0ABP0THR2</accession>
<proteinExistence type="predicted"/>
<sequence length="302" mass="34070">MEGLWETWQVLSSADASFALGHNSQGPHHKPNSLLTFKLEEKPITGWEETLRVINPCESEMDTRMGVEMEWKVVKKGLQFASANPNTKVVEMVSPAPPHAPLAKFKYEWYQTTSLVVICILAKVVEEEDLKVHFSEHIVIPAECQYACLKTKLEIKLVKATNIHWMQLGCSTKYGSDWDKLEAIVKEEVNHPPPIQNTTILNKGSENWAEKYNTLEARICELKEKMNAMTLELKEEIASNKMGVTTPCQKPHRKLVVALDGGIAKRPARFVHTCKPSDQEGNQKGHGRLSNSQVLDVQIMDT</sequence>
<dbReference type="EMBL" id="OZ019903">
    <property type="protein sequence ID" value="CAK9196851.1"/>
    <property type="molecule type" value="Genomic_DNA"/>
</dbReference>
<name>A0ABP0THR2_9BRYO</name>
<evidence type="ECO:0000313" key="3">
    <source>
        <dbReference type="EMBL" id="CAK9196851.1"/>
    </source>
</evidence>
<evidence type="ECO:0000313" key="4">
    <source>
        <dbReference type="Proteomes" id="UP001497512"/>
    </source>
</evidence>
<dbReference type="SUPFAM" id="SSF49764">
    <property type="entry name" value="HSP20-like chaperones"/>
    <property type="match status" value="1"/>
</dbReference>
<feature type="domain" description="CS" evidence="2">
    <location>
        <begin position="106"/>
        <end position="138"/>
    </location>
</feature>
<dbReference type="InterPro" id="IPR007052">
    <property type="entry name" value="CS_dom"/>
</dbReference>
<feature type="compositionally biased region" description="Polar residues" evidence="1">
    <location>
        <begin position="289"/>
        <end position="302"/>
    </location>
</feature>
<keyword evidence="4" id="KW-1185">Reference proteome</keyword>
<dbReference type="Proteomes" id="UP001497512">
    <property type="component" value="Chromosome 11"/>
</dbReference>
<dbReference type="InterPro" id="IPR008978">
    <property type="entry name" value="HSP20-like_chaperone"/>
</dbReference>
<dbReference type="Gene3D" id="2.60.40.790">
    <property type="match status" value="2"/>
</dbReference>
<dbReference type="Pfam" id="PF04969">
    <property type="entry name" value="CS"/>
    <property type="match status" value="1"/>
</dbReference>
<evidence type="ECO:0000259" key="2">
    <source>
        <dbReference type="Pfam" id="PF04969"/>
    </source>
</evidence>
<feature type="region of interest" description="Disordered" evidence="1">
    <location>
        <begin position="274"/>
        <end position="302"/>
    </location>
</feature>
<reference evidence="3" key="1">
    <citation type="submission" date="2024-02" db="EMBL/GenBank/DDBJ databases">
        <authorList>
            <consortium name="ELIXIR-Norway"/>
            <consortium name="Elixir Norway"/>
        </authorList>
    </citation>
    <scope>NUCLEOTIDE SEQUENCE</scope>
</reference>
<evidence type="ECO:0000256" key="1">
    <source>
        <dbReference type="SAM" id="MobiDB-lite"/>
    </source>
</evidence>
<organism evidence="3 4">
    <name type="scientific">Sphagnum troendelagicum</name>
    <dbReference type="NCBI Taxonomy" id="128251"/>
    <lineage>
        <taxon>Eukaryota</taxon>
        <taxon>Viridiplantae</taxon>
        <taxon>Streptophyta</taxon>
        <taxon>Embryophyta</taxon>
        <taxon>Bryophyta</taxon>
        <taxon>Sphagnophytina</taxon>
        <taxon>Sphagnopsida</taxon>
        <taxon>Sphagnales</taxon>
        <taxon>Sphagnaceae</taxon>
        <taxon>Sphagnum</taxon>
    </lineage>
</organism>
<protein>
    <recommendedName>
        <fullName evidence="2">CS domain-containing protein</fullName>
    </recommendedName>
</protein>
<gene>
    <name evidence="3" type="ORF">CSSPTR1EN2_LOCUS3681</name>
</gene>
<dbReference type="InterPro" id="IPR044563">
    <property type="entry name" value="Sgt1-like"/>
</dbReference>
<dbReference type="CDD" id="cd06466">
    <property type="entry name" value="p23_CS_SGT1_like"/>
    <property type="match status" value="1"/>
</dbReference>